<dbReference type="GO" id="GO:0052908">
    <property type="term" value="F:16S rRNA (adenine(1518)-N(6)/adenine(1519)-N(6))-dimethyltransferase activity"/>
    <property type="evidence" value="ECO:0007669"/>
    <property type="project" value="UniProtKB-EC"/>
</dbReference>
<dbReference type="Proteomes" id="UP000231530">
    <property type="component" value="Unassembled WGS sequence"/>
</dbReference>
<dbReference type="InterPro" id="IPR029063">
    <property type="entry name" value="SAM-dependent_MTases_sf"/>
</dbReference>
<feature type="binding site" evidence="7 8">
    <location>
        <position position="55"/>
    </location>
    <ligand>
        <name>S-adenosyl-L-methionine</name>
        <dbReference type="ChEBI" id="CHEBI:59789"/>
    </ligand>
</feature>
<dbReference type="SUPFAM" id="SSF53335">
    <property type="entry name" value="S-adenosyl-L-methionine-dependent methyltransferases"/>
    <property type="match status" value="1"/>
</dbReference>
<comment type="caution">
    <text evidence="7 8">Lacks conserved residue(s) required for the propagation of feature annotation.</text>
</comment>
<feature type="domain" description="Ribosomal RNA adenine methylase transferase N-terminal" evidence="9">
    <location>
        <begin position="35"/>
        <end position="205"/>
    </location>
</feature>
<feature type="binding site" evidence="7 8">
    <location>
        <position position="28"/>
    </location>
    <ligand>
        <name>S-adenosyl-L-methionine</name>
        <dbReference type="ChEBI" id="CHEBI:59789"/>
    </ligand>
</feature>
<dbReference type="EC" id="2.1.1.182" evidence="7"/>
<dbReference type="EMBL" id="PFBY01000041">
    <property type="protein sequence ID" value="PIR76117.1"/>
    <property type="molecule type" value="Genomic_DNA"/>
</dbReference>
<comment type="subcellular location">
    <subcellularLocation>
        <location evidence="7">Cytoplasm</location>
    </subcellularLocation>
</comment>
<evidence type="ECO:0000256" key="6">
    <source>
        <dbReference type="ARBA" id="ARBA00022884"/>
    </source>
</evidence>
<keyword evidence="5 7" id="KW-0949">S-adenosyl-L-methionine</keyword>
<proteinExistence type="inferred from homology"/>
<dbReference type="GO" id="GO:0003723">
    <property type="term" value="F:RNA binding"/>
    <property type="evidence" value="ECO:0007669"/>
    <property type="project" value="UniProtKB-UniRule"/>
</dbReference>
<evidence type="ECO:0000313" key="11">
    <source>
        <dbReference type="Proteomes" id="UP000231530"/>
    </source>
</evidence>
<feature type="binding site" evidence="7 8">
    <location>
        <position position="122"/>
    </location>
    <ligand>
        <name>S-adenosyl-L-methionine</name>
        <dbReference type="ChEBI" id="CHEBI:59789"/>
    </ligand>
</feature>
<dbReference type="CDD" id="cd02440">
    <property type="entry name" value="AdoMet_MTases"/>
    <property type="match status" value="1"/>
</dbReference>
<dbReference type="NCBIfam" id="TIGR00755">
    <property type="entry name" value="ksgA"/>
    <property type="match status" value="1"/>
</dbReference>
<dbReference type="Gene3D" id="3.40.50.150">
    <property type="entry name" value="Vaccinia Virus protein VP39"/>
    <property type="match status" value="1"/>
</dbReference>
<evidence type="ECO:0000256" key="7">
    <source>
        <dbReference type="HAMAP-Rule" id="MF_00607"/>
    </source>
</evidence>
<comment type="function">
    <text evidence="7">Specifically dimethylates two adjacent adenosines (A1518 and A1519) in the loop of a conserved hairpin near the 3'-end of 16S rRNA in the 30S particle. May play a critical role in biogenesis of 30S subunits.</text>
</comment>
<dbReference type="SMART" id="SM00650">
    <property type="entry name" value="rADc"/>
    <property type="match status" value="1"/>
</dbReference>
<protein>
    <recommendedName>
        <fullName evidence="7">Ribosomal RNA small subunit methyltransferase A</fullName>
        <ecNumber evidence="7">2.1.1.182</ecNumber>
    </recommendedName>
    <alternativeName>
        <fullName evidence="7">16S rRNA (adenine(1518)-N(6)/adenine(1519)-N(6))-dimethyltransferase</fullName>
    </alternativeName>
    <alternativeName>
        <fullName evidence="7">16S rRNA dimethyladenosine transferase</fullName>
    </alternativeName>
    <alternativeName>
        <fullName evidence="7">16S rRNA dimethylase</fullName>
    </alternativeName>
    <alternativeName>
        <fullName evidence="7">S-adenosylmethionine-6-N', N'-adenosyl(rRNA) dimethyltransferase</fullName>
    </alternativeName>
</protein>
<evidence type="ECO:0000256" key="2">
    <source>
        <dbReference type="ARBA" id="ARBA00022552"/>
    </source>
</evidence>
<dbReference type="PANTHER" id="PTHR11727">
    <property type="entry name" value="DIMETHYLADENOSINE TRANSFERASE"/>
    <property type="match status" value="1"/>
</dbReference>
<evidence type="ECO:0000259" key="9">
    <source>
        <dbReference type="SMART" id="SM00650"/>
    </source>
</evidence>
<dbReference type="Gene3D" id="1.10.8.100">
    <property type="entry name" value="Ribosomal RNA adenine dimethylase-like, domain 2"/>
    <property type="match status" value="1"/>
</dbReference>
<dbReference type="InterPro" id="IPR001737">
    <property type="entry name" value="KsgA/Erm"/>
</dbReference>
<organism evidence="10 11">
    <name type="scientific">Candidatus Magasanikbacteria bacterium CG10_big_fil_rev_8_21_14_0_10_42_10</name>
    <dbReference type="NCBI Taxonomy" id="1974649"/>
    <lineage>
        <taxon>Bacteria</taxon>
        <taxon>Candidatus Magasanikiibacteriota</taxon>
    </lineage>
</organism>
<dbReference type="GO" id="GO:0005829">
    <property type="term" value="C:cytosol"/>
    <property type="evidence" value="ECO:0007669"/>
    <property type="project" value="TreeGrafter"/>
</dbReference>
<keyword evidence="6 7" id="KW-0694">RNA-binding</keyword>
<comment type="caution">
    <text evidence="10">The sequence shown here is derived from an EMBL/GenBank/DDBJ whole genome shotgun (WGS) entry which is preliminary data.</text>
</comment>
<keyword evidence="4 7" id="KW-0808">Transferase</keyword>
<evidence type="ECO:0000256" key="3">
    <source>
        <dbReference type="ARBA" id="ARBA00022603"/>
    </source>
</evidence>
<comment type="similarity">
    <text evidence="7">Belongs to the class I-like SAM-binding methyltransferase superfamily. rRNA adenine N(6)-methyltransferase family. RsmA subfamily.</text>
</comment>
<accession>A0A2H0TXI5</accession>
<gene>
    <name evidence="7 10" type="primary">rsmA</name>
    <name evidence="7" type="synonym">ksgA</name>
    <name evidence="10" type="ORF">COU32_03835</name>
</gene>
<keyword evidence="3 7" id="KW-0489">Methyltransferase</keyword>
<keyword evidence="2 7" id="KW-0698">rRNA processing</keyword>
<keyword evidence="1 7" id="KW-0963">Cytoplasm</keyword>
<comment type="catalytic activity">
    <reaction evidence="7">
        <text>adenosine(1518)/adenosine(1519) in 16S rRNA + 4 S-adenosyl-L-methionine = N(6)-dimethyladenosine(1518)/N(6)-dimethyladenosine(1519) in 16S rRNA + 4 S-adenosyl-L-homocysteine + 4 H(+)</text>
        <dbReference type="Rhea" id="RHEA:19609"/>
        <dbReference type="Rhea" id="RHEA-COMP:10232"/>
        <dbReference type="Rhea" id="RHEA-COMP:10233"/>
        <dbReference type="ChEBI" id="CHEBI:15378"/>
        <dbReference type="ChEBI" id="CHEBI:57856"/>
        <dbReference type="ChEBI" id="CHEBI:59789"/>
        <dbReference type="ChEBI" id="CHEBI:74411"/>
        <dbReference type="ChEBI" id="CHEBI:74493"/>
        <dbReference type="EC" id="2.1.1.182"/>
    </reaction>
</comment>
<dbReference type="PANTHER" id="PTHR11727:SF7">
    <property type="entry name" value="DIMETHYLADENOSINE TRANSFERASE-RELATED"/>
    <property type="match status" value="1"/>
</dbReference>
<feature type="binding site" evidence="7 8">
    <location>
        <position position="30"/>
    </location>
    <ligand>
        <name>S-adenosyl-L-methionine</name>
        <dbReference type="ChEBI" id="CHEBI:59789"/>
    </ligand>
</feature>
<name>A0A2H0TXI5_9BACT</name>
<evidence type="ECO:0000313" key="10">
    <source>
        <dbReference type="EMBL" id="PIR76117.1"/>
    </source>
</evidence>
<dbReference type="InterPro" id="IPR020598">
    <property type="entry name" value="rRNA_Ade_methylase_Trfase_N"/>
</dbReference>
<evidence type="ECO:0000256" key="5">
    <source>
        <dbReference type="ARBA" id="ARBA00022691"/>
    </source>
</evidence>
<evidence type="ECO:0000256" key="4">
    <source>
        <dbReference type="ARBA" id="ARBA00022679"/>
    </source>
</evidence>
<evidence type="ECO:0000256" key="8">
    <source>
        <dbReference type="PROSITE-ProRule" id="PRU01026"/>
    </source>
</evidence>
<dbReference type="InterPro" id="IPR023165">
    <property type="entry name" value="rRNA_Ade_diMease-like_C"/>
</dbReference>
<feature type="binding site" evidence="7 8">
    <location>
        <position position="76"/>
    </location>
    <ligand>
        <name>S-adenosyl-L-methionine</name>
        <dbReference type="ChEBI" id="CHEBI:59789"/>
    </ligand>
</feature>
<evidence type="ECO:0000256" key="1">
    <source>
        <dbReference type="ARBA" id="ARBA00022490"/>
    </source>
</evidence>
<dbReference type="InterPro" id="IPR011530">
    <property type="entry name" value="rRNA_adenine_dimethylase"/>
</dbReference>
<dbReference type="AlphaFoldDB" id="A0A2H0TXI5"/>
<reference evidence="11" key="1">
    <citation type="submission" date="2017-09" db="EMBL/GenBank/DDBJ databases">
        <title>Depth-based differentiation of microbial function through sediment-hosted aquifers and enrichment of novel symbionts in the deep terrestrial subsurface.</title>
        <authorList>
            <person name="Probst A.J."/>
            <person name="Ladd B."/>
            <person name="Jarett J.K."/>
            <person name="Geller-Mcgrath D.E."/>
            <person name="Sieber C.M.K."/>
            <person name="Emerson J.B."/>
            <person name="Anantharaman K."/>
            <person name="Thomas B.C."/>
            <person name="Malmstrom R."/>
            <person name="Stieglmeier M."/>
            <person name="Klingl A."/>
            <person name="Woyke T."/>
            <person name="Ryan C.M."/>
            <person name="Banfield J.F."/>
        </authorList>
    </citation>
    <scope>NUCLEOTIDE SEQUENCE [LARGE SCALE GENOMIC DNA]</scope>
</reference>
<dbReference type="PROSITE" id="PS51689">
    <property type="entry name" value="SAM_RNA_A_N6_MT"/>
    <property type="match status" value="1"/>
</dbReference>
<dbReference type="HAMAP" id="MF_00607">
    <property type="entry name" value="16SrRNA_methyltr_A"/>
    <property type="match status" value="1"/>
</dbReference>
<dbReference type="Pfam" id="PF00398">
    <property type="entry name" value="RrnaAD"/>
    <property type="match status" value="1"/>
</dbReference>
<sequence>MSSFLSPSKLKELCTRYHLTPSKKYGQNYLISETPINKMIEAGELTSNDTVVEIGPGFGVLTFALSPLVKKVVAFEIEKKLEEYWEEKQKEYKNIQVIWGNALKELHYSNSELRTPYKVLANLPYQITSHVLRTLLELPQKSERIVIMVQKEVAERICAKAGEMSLLSVSVQYYGTPKIVTKVTKGNFWPSPNVDSAVIAVTHMKDRPDAEVFFHYVRAGFQNKRKQVWKNLSQAFHLDGEQVKQVLVEVTGDEKVRAQELSVMEWEEVVQKLKAF</sequence>